<dbReference type="STRING" id="550983.A4R26_32355"/>
<protein>
    <submittedName>
        <fullName evidence="1">Uncharacterized protein</fullName>
    </submittedName>
</protein>
<accession>A0A1V9EGM9</accession>
<evidence type="ECO:0000313" key="1">
    <source>
        <dbReference type="EMBL" id="OQP45307.1"/>
    </source>
</evidence>
<dbReference type="Proteomes" id="UP000192276">
    <property type="component" value="Unassembled WGS sequence"/>
</dbReference>
<sequence length="62" mass="6863">MYSGNISGVLWNNEGDGQIRKYNFTYDNSNRLSDAAFTQYVSGSGTNSVFDLSDKIDSNVND</sequence>
<organism evidence="1 2">
    <name type="scientific">Niastella populi</name>
    <dbReference type="NCBI Taxonomy" id="550983"/>
    <lineage>
        <taxon>Bacteria</taxon>
        <taxon>Pseudomonadati</taxon>
        <taxon>Bacteroidota</taxon>
        <taxon>Chitinophagia</taxon>
        <taxon>Chitinophagales</taxon>
        <taxon>Chitinophagaceae</taxon>
        <taxon>Niastella</taxon>
    </lineage>
</organism>
<dbReference type="EMBL" id="LWBP01000256">
    <property type="protein sequence ID" value="OQP45307.1"/>
    <property type="molecule type" value="Genomic_DNA"/>
</dbReference>
<evidence type="ECO:0000313" key="2">
    <source>
        <dbReference type="Proteomes" id="UP000192276"/>
    </source>
</evidence>
<reference evidence="2" key="1">
    <citation type="submission" date="2016-04" db="EMBL/GenBank/DDBJ databases">
        <authorList>
            <person name="Chen L."/>
            <person name="Zhuang W."/>
            <person name="Wang G."/>
        </authorList>
    </citation>
    <scope>NUCLEOTIDE SEQUENCE [LARGE SCALE GENOMIC DNA]</scope>
    <source>
        <strain evidence="2">208</strain>
    </source>
</reference>
<gene>
    <name evidence="1" type="ORF">A4R26_32355</name>
</gene>
<comment type="caution">
    <text evidence="1">The sequence shown here is derived from an EMBL/GenBank/DDBJ whole genome shotgun (WGS) entry which is preliminary data.</text>
</comment>
<proteinExistence type="predicted"/>
<name>A0A1V9EGM9_9BACT</name>
<keyword evidence="2" id="KW-1185">Reference proteome</keyword>
<dbReference type="AlphaFoldDB" id="A0A1V9EGM9"/>